<protein>
    <submittedName>
        <fullName evidence="3">Uncharacterized protein</fullName>
    </submittedName>
</protein>
<accession>W7A131</accession>
<feature type="region of interest" description="Disordered" evidence="2">
    <location>
        <begin position="475"/>
        <end position="644"/>
    </location>
</feature>
<sequence>MNMSETKPSLRYSSKNSFSYEKEISSTTLQISRNRDEIIKNKVYCPIELKNVYKLLEDSDQLLRNKNLNAEYLLEHSSKVNEFVSLCEGYKVNVSNQSKPELKKTYNSIEKNMHYLNKHIETAKKDNIILKKKLKKSTDPLFISTLEQKYKQVCLDIENRKKEIKFLKDSIRKNEKLLDSNKRKPNKIALEKEYKNLLSQQSTLCSRLIQLQNGNRLYEENICKIDAQLDEIKKKMNELNIDNKKKEDDGLGGIENDASKENLERRIFILNTKRDELKKEKNNHISNLNGTLSKLRKQISNLEEEKMNLLNEEKNNLDKYNILKRALNIKGLKNNRSEGKGKGKAALVRRNVTEKDERIDEVATHVQLEKREGETAFLNNVQIEEKNFIEQLLEDGNDDEPSHEEVVHTTLPEQTKEDTCEEDHLWVPPQSKSFAQGNKNNDSQKEKRKKKKIFIPEFEDDILLKLEKQVTEKLSRRAQEEGATEEVKEEMAEEVTEEVNEEMAEEVKEEVAEEVNEEVTHEMTHEMNEEVNEDLTEEPNGDVKEEVAEEVAEEVVEEVNDAKGEVKDKQEEVEDMQENVQDTQEEVAGVPVEEVEALQEEIEGVGEEEAEAAQEEVEGVGEEEVEGVGEEEVEGVGEEEVEGVVEEEIEDVWEEEVEGLMEEEVEGLMEEKVEGVVEEEAEGVGEEEVEGVGEEEVEGVGEEEAEDVKEKVEAAQERTTGDAQNVADDDDAYGSLPEDLKDELNDDPPERHEPVTEPPESEPSSPLQKRSDGEASETSIEMQEDKERLGSVMWDETNKLDDPDEEVKREDETTGEPEKPDHAQACLGETGEENTELHEMGQINSGEGRPGEKEEKTREAEEL</sequence>
<feature type="compositionally biased region" description="Acidic residues" evidence="2">
    <location>
        <begin position="593"/>
        <end position="644"/>
    </location>
</feature>
<gene>
    <name evidence="3" type="ORF">C922_02506</name>
</gene>
<name>W7A131_9APIC</name>
<dbReference type="EMBL" id="KI965468">
    <property type="protein sequence ID" value="EUD66922.1"/>
    <property type="molecule type" value="Genomic_DNA"/>
</dbReference>
<feature type="compositionally biased region" description="Acidic residues" evidence="2">
    <location>
        <begin position="676"/>
        <end position="707"/>
    </location>
</feature>
<evidence type="ECO:0000256" key="2">
    <source>
        <dbReference type="SAM" id="MobiDB-lite"/>
    </source>
</evidence>
<feature type="compositionally biased region" description="Basic and acidic residues" evidence="2">
    <location>
        <begin position="518"/>
        <end position="528"/>
    </location>
</feature>
<reference evidence="3 4" key="1">
    <citation type="submission" date="2013-02" db="EMBL/GenBank/DDBJ databases">
        <title>The Genome Sequence of Plasmodium inui San Antonio 1.</title>
        <authorList>
            <consortium name="The Broad Institute Genome Sequencing Platform"/>
            <consortium name="The Broad Institute Genome Sequencing Center for Infectious Disease"/>
            <person name="Neafsey D."/>
            <person name="Cheeseman I."/>
            <person name="Volkman S."/>
            <person name="Adams J."/>
            <person name="Walker B."/>
            <person name="Young S.K."/>
            <person name="Zeng Q."/>
            <person name="Gargeya S."/>
            <person name="Fitzgerald M."/>
            <person name="Haas B."/>
            <person name="Abouelleil A."/>
            <person name="Alvarado L."/>
            <person name="Arachchi H.M."/>
            <person name="Berlin A.M."/>
            <person name="Chapman S.B."/>
            <person name="Dewar J."/>
            <person name="Goldberg J."/>
            <person name="Griggs A."/>
            <person name="Gujja S."/>
            <person name="Hansen M."/>
            <person name="Howarth C."/>
            <person name="Imamovic A."/>
            <person name="Larimer J."/>
            <person name="McCowan C."/>
            <person name="Murphy C."/>
            <person name="Neiman D."/>
            <person name="Pearson M."/>
            <person name="Priest M."/>
            <person name="Roberts A."/>
            <person name="Saif S."/>
            <person name="Shea T."/>
            <person name="Sisk P."/>
            <person name="Sykes S."/>
            <person name="Wortman J."/>
            <person name="Nusbaum C."/>
            <person name="Birren B."/>
        </authorList>
    </citation>
    <scope>NUCLEOTIDE SEQUENCE [LARGE SCALE GENOMIC DNA]</scope>
    <source>
        <strain evidence="3 4">San Antonio 1</strain>
    </source>
</reference>
<feature type="compositionally biased region" description="Polar residues" evidence="2">
    <location>
        <begin position="430"/>
        <end position="441"/>
    </location>
</feature>
<feature type="coiled-coil region" evidence="1">
    <location>
        <begin position="229"/>
        <end position="330"/>
    </location>
</feature>
<organism evidence="3 4">
    <name type="scientific">Plasmodium inui San Antonio 1</name>
    <dbReference type="NCBI Taxonomy" id="1237626"/>
    <lineage>
        <taxon>Eukaryota</taxon>
        <taxon>Sar</taxon>
        <taxon>Alveolata</taxon>
        <taxon>Apicomplexa</taxon>
        <taxon>Aconoidasida</taxon>
        <taxon>Haemosporida</taxon>
        <taxon>Plasmodiidae</taxon>
        <taxon>Plasmodium</taxon>
        <taxon>Plasmodium (Plasmodium)</taxon>
    </lineage>
</organism>
<feature type="compositionally biased region" description="Acidic residues" evidence="2">
    <location>
        <begin position="547"/>
        <end position="559"/>
    </location>
</feature>
<proteinExistence type="predicted"/>
<evidence type="ECO:0000313" key="3">
    <source>
        <dbReference type="EMBL" id="EUD66922.1"/>
    </source>
</evidence>
<feature type="region of interest" description="Disordered" evidence="2">
    <location>
        <begin position="410"/>
        <end position="449"/>
    </location>
</feature>
<evidence type="ECO:0000313" key="4">
    <source>
        <dbReference type="Proteomes" id="UP000030640"/>
    </source>
</evidence>
<dbReference type="VEuPathDB" id="PlasmoDB:C922_02506"/>
<dbReference type="RefSeq" id="XP_008816327.1">
    <property type="nucleotide sequence ID" value="XM_008818105.1"/>
</dbReference>
<feature type="compositionally biased region" description="Basic and acidic residues" evidence="2">
    <location>
        <begin position="560"/>
        <end position="570"/>
    </location>
</feature>
<feature type="compositionally biased region" description="Acidic residues" evidence="2">
    <location>
        <begin position="529"/>
        <end position="540"/>
    </location>
</feature>
<keyword evidence="1" id="KW-0175">Coiled coil</keyword>
<feature type="compositionally biased region" description="Acidic residues" evidence="2">
    <location>
        <begin position="491"/>
        <end position="504"/>
    </location>
</feature>
<feature type="compositionally biased region" description="Basic and acidic residues" evidence="2">
    <location>
        <begin position="738"/>
        <end position="755"/>
    </location>
</feature>
<feature type="compositionally biased region" description="Basic and acidic residues" evidence="2">
    <location>
        <begin position="414"/>
        <end position="425"/>
    </location>
</feature>
<dbReference type="OrthoDB" id="387564at2759"/>
<evidence type="ECO:0000256" key="1">
    <source>
        <dbReference type="SAM" id="Coils"/>
    </source>
</evidence>
<feature type="compositionally biased region" description="Basic and acidic residues" evidence="2">
    <location>
        <begin position="708"/>
        <end position="720"/>
    </location>
</feature>
<dbReference type="GeneID" id="20037780"/>
<keyword evidence="4" id="KW-1185">Reference proteome</keyword>
<feature type="region of interest" description="Disordered" evidence="2">
    <location>
        <begin position="668"/>
        <end position="863"/>
    </location>
</feature>
<feature type="compositionally biased region" description="Basic and acidic residues" evidence="2">
    <location>
        <begin position="796"/>
        <end position="822"/>
    </location>
</feature>
<feature type="compositionally biased region" description="Basic and acidic residues" evidence="2">
    <location>
        <begin position="849"/>
        <end position="863"/>
    </location>
</feature>
<feature type="compositionally biased region" description="Basic and acidic residues" evidence="2">
    <location>
        <begin position="475"/>
        <end position="490"/>
    </location>
</feature>
<dbReference type="Proteomes" id="UP000030640">
    <property type="component" value="Unassembled WGS sequence"/>
</dbReference>
<dbReference type="AlphaFoldDB" id="W7A131"/>